<dbReference type="GO" id="GO:0033214">
    <property type="term" value="P:siderophore-iron import into cell"/>
    <property type="evidence" value="ECO:0007669"/>
    <property type="project" value="TreeGrafter"/>
</dbReference>
<evidence type="ECO:0000256" key="4">
    <source>
        <dbReference type="ARBA" id="ARBA00022475"/>
    </source>
</evidence>
<keyword evidence="5 8" id="KW-0812">Transmembrane</keyword>
<reference evidence="9 10" key="1">
    <citation type="submission" date="2017-03" db="EMBL/GenBank/DDBJ databases">
        <authorList>
            <person name="Afonso C.L."/>
            <person name="Miller P.J."/>
            <person name="Scott M.A."/>
            <person name="Spackman E."/>
            <person name="Goraichik I."/>
            <person name="Dimitrov K.M."/>
            <person name="Suarez D.L."/>
            <person name="Swayne D.E."/>
        </authorList>
    </citation>
    <scope>NUCLEOTIDE SEQUENCE [LARGE SCALE GENOMIC DNA]</scope>
    <source>
        <strain evidence="9">Genome sequencing of Nitrospira japonica strain NJ11</strain>
    </source>
</reference>
<keyword evidence="3" id="KW-0813">Transport</keyword>
<dbReference type="Gene3D" id="1.10.3470.10">
    <property type="entry name" value="ABC transporter involved in vitamin B12 uptake, BtuC"/>
    <property type="match status" value="1"/>
</dbReference>
<dbReference type="EMBL" id="LT828648">
    <property type="protein sequence ID" value="SLM49722.1"/>
    <property type="molecule type" value="Genomic_DNA"/>
</dbReference>
<dbReference type="OrthoDB" id="9811721at2"/>
<evidence type="ECO:0000313" key="9">
    <source>
        <dbReference type="EMBL" id="SLM49722.1"/>
    </source>
</evidence>
<keyword evidence="10" id="KW-1185">Reference proteome</keyword>
<dbReference type="STRING" id="1325564.NSJP_3555"/>
<dbReference type="AlphaFoldDB" id="A0A1W1I9Q6"/>
<feature type="transmembrane region" description="Helical" evidence="8">
    <location>
        <begin position="358"/>
        <end position="378"/>
    </location>
</feature>
<comment type="subcellular location">
    <subcellularLocation>
        <location evidence="1">Cell membrane</location>
        <topology evidence="1">Multi-pass membrane protein</topology>
    </subcellularLocation>
</comment>
<gene>
    <name evidence="9" type="primary">btuC</name>
    <name evidence="9" type="ORF">NSJP_3555</name>
</gene>
<name>A0A1W1I9Q6_9BACT</name>
<dbReference type="SUPFAM" id="SSF81345">
    <property type="entry name" value="ABC transporter involved in vitamin B12 uptake, BtuC"/>
    <property type="match status" value="1"/>
</dbReference>
<protein>
    <submittedName>
        <fullName evidence="9">Vitamin B12 import system, permease protein BtuC</fullName>
    </submittedName>
</protein>
<dbReference type="Proteomes" id="UP000192042">
    <property type="component" value="Chromosome I"/>
</dbReference>
<evidence type="ECO:0000256" key="7">
    <source>
        <dbReference type="ARBA" id="ARBA00023136"/>
    </source>
</evidence>
<keyword evidence="6 8" id="KW-1133">Transmembrane helix</keyword>
<evidence type="ECO:0000256" key="6">
    <source>
        <dbReference type="ARBA" id="ARBA00022989"/>
    </source>
</evidence>
<dbReference type="KEGG" id="nja:NSJP_3555"/>
<dbReference type="PANTHER" id="PTHR30472:SF25">
    <property type="entry name" value="ABC TRANSPORTER PERMEASE PROTEIN MJ0876-RELATED"/>
    <property type="match status" value="1"/>
</dbReference>
<evidence type="ECO:0000256" key="3">
    <source>
        <dbReference type="ARBA" id="ARBA00022448"/>
    </source>
</evidence>
<evidence type="ECO:0000256" key="8">
    <source>
        <dbReference type="SAM" id="Phobius"/>
    </source>
</evidence>
<feature type="transmembrane region" description="Helical" evidence="8">
    <location>
        <begin position="110"/>
        <end position="131"/>
    </location>
</feature>
<dbReference type="FunFam" id="1.10.3470.10:FF:000001">
    <property type="entry name" value="Vitamin B12 ABC transporter permease BtuC"/>
    <property type="match status" value="1"/>
</dbReference>
<feature type="transmembrane region" description="Helical" evidence="8">
    <location>
        <begin position="241"/>
        <end position="269"/>
    </location>
</feature>
<evidence type="ECO:0000256" key="1">
    <source>
        <dbReference type="ARBA" id="ARBA00004651"/>
    </source>
</evidence>
<feature type="transmembrane region" description="Helical" evidence="8">
    <location>
        <begin position="199"/>
        <end position="221"/>
    </location>
</feature>
<feature type="transmembrane region" description="Helical" evidence="8">
    <location>
        <begin position="46"/>
        <end position="68"/>
    </location>
</feature>
<dbReference type="InterPro" id="IPR037294">
    <property type="entry name" value="ABC_BtuC-like"/>
</dbReference>
<feature type="transmembrane region" description="Helical" evidence="8">
    <location>
        <begin position="290"/>
        <end position="315"/>
    </location>
</feature>
<evidence type="ECO:0000313" key="10">
    <source>
        <dbReference type="Proteomes" id="UP000192042"/>
    </source>
</evidence>
<sequence length="384" mass="40538">MMSPSDHSSPSASVGLPPPVPEPKTAPAAFADDEVFRKSTLGAGRWTAVIGMLLVLAALLALLCLQFGTQFVGLNEMARIFARMVEATSDRRSESDVMATILLQVRLPRIFLGFLVGGCLAAVGVALQALLRNPLADPYVLGVSSGAALGVSVAVLFGVGTTVMAMSALPLCGFAGSVVALALMYRMAASYDRLPIHSVLLAGVILNAIFSALIMFITSIMDPNRSFGMMIWLMGSLMAPAYPTLLVFSLYAAVCLTLLFGQVNVLNVMAYGEEPARSLGVDTELAKRRILLFSALMTGAVVSVSGMVGFIGMVIPHAVRLMVGADHRLVMPASALIGGTFLMVADTFARTVVSPSELPVGIMTALVGGPFFVYLLAWRKDRMS</sequence>
<keyword evidence="4" id="KW-1003">Cell membrane</keyword>
<dbReference type="GO" id="GO:0005886">
    <property type="term" value="C:plasma membrane"/>
    <property type="evidence" value="ECO:0007669"/>
    <property type="project" value="UniProtKB-SubCell"/>
</dbReference>
<evidence type="ECO:0000256" key="2">
    <source>
        <dbReference type="ARBA" id="ARBA00007935"/>
    </source>
</evidence>
<comment type="similarity">
    <text evidence="2">Belongs to the binding-protein-dependent transport system permease family. FecCD subfamily.</text>
</comment>
<dbReference type="Pfam" id="PF01032">
    <property type="entry name" value="FecCD"/>
    <property type="match status" value="1"/>
</dbReference>
<evidence type="ECO:0000256" key="5">
    <source>
        <dbReference type="ARBA" id="ARBA00022692"/>
    </source>
</evidence>
<dbReference type="PANTHER" id="PTHR30472">
    <property type="entry name" value="FERRIC ENTEROBACTIN TRANSPORT SYSTEM PERMEASE PROTEIN"/>
    <property type="match status" value="1"/>
</dbReference>
<accession>A0A1W1I9Q6</accession>
<feature type="transmembrane region" description="Helical" evidence="8">
    <location>
        <begin position="138"/>
        <end position="159"/>
    </location>
</feature>
<dbReference type="InterPro" id="IPR000522">
    <property type="entry name" value="ABC_transptr_permease_BtuC"/>
</dbReference>
<organism evidence="9 10">
    <name type="scientific">Nitrospira japonica</name>
    <dbReference type="NCBI Taxonomy" id="1325564"/>
    <lineage>
        <taxon>Bacteria</taxon>
        <taxon>Pseudomonadati</taxon>
        <taxon>Nitrospirota</taxon>
        <taxon>Nitrospiria</taxon>
        <taxon>Nitrospirales</taxon>
        <taxon>Nitrospiraceae</taxon>
        <taxon>Nitrospira</taxon>
    </lineage>
</organism>
<dbReference type="CDD" id="cd06550">
    <property type="entry name" value="TM_ABC_iron-siderophores_like"/>
    <property type="match status" value="1"/>
</dbReference>
<feature type="transmembrane region" description="Helical" evidence="8">
    <location>
        <begin position="165"/>
        <end position="187"/>
    </location>
</feature>
<proteinExistence type="inferred from homology"/>
<keyword evidence="7 8" id="KW-0472">Membrane</keyword>
<dbReference type="GO" id="GO:0022857">
    <property type="term" value="F:transmembrane transporter activity"/>
    <property type="evidence" value="ECO:0007669"/>
    <property type="project" value="InterPro"/>
</dbReference>